<name>A0A3F2RHY2_9STRA</name>
<dbReference type="Proteomes" id="UP000284657">
    <property type="component" value="Unassembled WGS sequence"/>
</dbReference>
<accession>A0A3F2RHY2</accession>
<dbReference type="EMBL" id="MBAD02000969">
    <property type="protein sequence ID" value="RLN60469.1"/>
    <property type="molecule type" value="Genomic_DNA"/>
</dbReference>
<sequence length="153" mass="17565">MVAAAIAKYGESELKAKDKRGDLSALQNTQMHTFDEYSRGRQERLKTNVGMEFIVRINNRLSEERRVGGVLLREILAHASTMEIENNQTSELWGKDERLTQIVVRVQSQWFQDAILKANGRHLLVESCCPSAQFLVFSVRTAFHFTHQNTHYA</sequence>
<dbReference type="EMBL" id="MBDO02000335">
    <property type="protein sequence ID" value="RLN56970.1"/>
    <property type="molecule type" value="Genomic_DNA"/>
</dbReference>
<organism evidence="1 3">
    <name type="scientific">Phytophthora kernoviae</name>
    <dbReference type="NCBI Taxonomy" id="325452"/>
    <lineage>
        <taxon>Eukaryota</taxon>
        <taxon>Sar</taxon>
        <taxon>Stramenopiles</taxon>
        <taxon>Oomycota</taxon>
        <taxon>Peronosporomycetes</taxon>
        <taxon>Peronosporales</taxon>
        <taxon>Peronosporaceae</taxon>
        <taxon>Phytophthora</taxon>
    </lineage>
</organism>
<evidence type="ECO:0000313" key="3">
    <source>
        <dbReference type="Proteomes" id="UP000277300"/>
    </source>
</evidence>
<gene>
    <name evidence="2" type="ORF">BBJ29_005919</name>
    <name evidence="1" type="ORF">BBP00_00007754</name>
</gene>
<dbReference type="OrthoDB" id="108175at2759"/>
<proteinExistence type="predicted"/>
<dbReference type="Proteomes" id="UP000277300">
    <property type="component" value="Unassembled WGS sequence"/>
</dbReference>
<protein>
    <submittedName>
        <fullName evidence="1">Uncharacterized protein</fullName>
    </submittedName>
</protein>
<evidence type="ECO:0000313" key="1">
    <source>
        <dbReference type="EMBL" id="RLN56970.1"/>
    </source>
</evidence>
<reference evidence="3 4" key="1">
    <citation type="submission" date="2018-07" db="EMBL/GenBank/DDBJ databases">
        <title>Genome sequencing of oomycete isolates from Chile give support for New Zealand origin for Phytophthora kernoviae and make available the first Nothophytophthora sp. genome.</title>
        <authorList>
            <person name="Studholme D.J."/>
            <person name="Sanfuentes E."/>
            <person name="Panda P."/>
            <person name="Hill R."/>
            <person name="Sambles C."/>
            <person name="Grant M."/>
            <person name="Williams N.M."/>
            <person name="Mcdougal R.L."/>
        </authorList>
    </citation>
    <scope>NUCLEOTIDE SEQUENCE [LARGE SCALE GENOMIC DNA]</scope>
    <source>
        <strain evidence="1">Chile6</strain>
        <strain evidence="2">Chile7</strain>
    </source>
</reference>
<evidence type="ECO:0000313" key="4">
    <source>
        <dbReference type="Proteomes" id="UP000284657"/>
    </source>
</evidence>
<evidence type="ECO:0000313" key="2">
    <source>
        <dbReference type="EMBL" id="RLN60469.1"/>
    </source>
</evidence>
<dbReference type="AlphaFoldDB" id="A0A3F2RHY2"/>
<comment type="caution">
    <text evidence="1">The sequence shown here is derived from an EMBL/GenBank/DDBJ whole genome shotgun (WGS) entry which is preliminary data.</text>
</comment>